<keyword evidence="3" id="KW-1185">Reference proteome</keyword>
<gene>
    <name evidence="2" type="ORF">BG653_04877</name>
</gene>
<dbReference type="EMBL" id="MIGA01000037">
    <property type="protein sequence ID" value="OSY41941.1"/>
    <property type="molecule type" value="Genomic_DNA"/>
</dbReference>
<accession>A0ABX3XSL4</accession>
<feature type="compositionally biased region" description="Basic and acidic residues" evidence="1">
    <location>
        <begin position="35"/>
        <end position="46"/>
    </location>
</feature>
<reference evidence="2 3" key="1">
    <citation type="submission" date="2016-09" db="EMBL/GenBank/DDBJ databases">
        <title>Streptomyces platensis DSM40041, a candidate organism with high potential of specific P450 cytochromes.</title>
        <authorList>
            <person name="Grumaz C."/>
            <person name="Vainshtein Y."/>
            <person name="Kirstahler P."/>
            <person name="Sohn K."/>
        </authorList>
    </citation>
    <scope>NUCLEOTIDE SEQUENCE [LARGE SCALE GENOMIC DNA]</scope>
    <source>
        <strain evidence="2 3">DSM 40041</strain>
    </source>
</reference>
<sequence length="75" mass="8420">MRHLEQMATRIPRQDYQKDTMAAVVPIMEESPSESLERIETSHSSRSDAAMESLNVTLVRSVGDPGAVMLETWES</sequence>
<protein>
    <submittedName>
        <fullName evidence="2">Uncharacterized protein</fullName>
    </submittedName>
</protein>
<evidence type="ECO:0000256" key="1">
    <source>
        <dbReference type="SAM" id="MobiDB-lite"/>
    </source>
</evidence>
<name>A0ABX3XSL4_STRPT</name>
<feature type="region of interest" description="Disordered" evidence="1">
    <location>
        <begin position="30"/>
        <end position="50"/>
    </location>
</feature>
<comment type="caution">
    <text evidence="2">The sequence shown here is derived from an EMBL/GenBank/DDBJ whole genome shotgun (WGS) entry which is preliminary data.</text>
</comment>
<proteinExistence type="predicted"/>
<evidence type="ECO:0000313" key="2">
    <source>
        <dbReference type="EMBL" id="OSY41941.1"/>
    </source>
</evidence>
<dbReference type="Proteomes" id="UP000194225">
    <property type="component" value="Unassembled WGS sequence"/>
</dbReference>
<organism evidence="2 3">
    <name type="scientific">Streptomyces platensis</name>
    <dbReference type="NCBI Taxonomy" id="58346"/>
    <lineage>
        <taxon>Bacteria</taxon>
        <taxon>Bacillati</taxon>
        <taxon>Actinomycetota</taxon>
        <taxon>Actinomycetes</taxon>
        <taxon>Kitasatosporales</taxon>
        <taxon>Streptomycetaceae</taxon>
        <taxon>Streptomyces</taxon>
    </lineage>
</organism>
<evidence type="ECO:0000313" key="3">
    <source>
        <dbReference type="Proteomes" id="UP000194225"/>
    </source>
</evidence>